<dbReference type="InterPro" id="IPR028098">
    <property type="entry name" value="Glyco_trans_4-like_N"/>
</dbReference>
<gene>
    <name evidence="3" type="ORF">WH52_09040</name>
</gene>
<dbReference type="Proteomes" id="UP000194221">
    <property type="component" value="Unassembled WGS sequence"/>
</dbReference>
<dbReference type="PANTHER" id="PTHR12526">
    <property type="entry name" value="GLYCOSYLTRANSFERASE"/>
    <property type="match status" value="1"/>
</dbReference>
<dbReference type="Pfam" id="PF00534">
    <property type="entry name" value="Glycos_transf_1"/>
    <property type="match status" value="1"/>
</dbReference>
<dbReference type="InParanoid" id="A0A1Y2PDS4"/>
<evidence type="ECO:0000259" key="1">
    <source>
        <dbReference type="Pfam" id="PF00534"/>
    </source>
</evidence>
<dbReference type="PANTHER" id="PTHR12526:SF637">
    <property type="entry name" value="GLYCOSYLTRANSFERASE EPSF-RELATED"/>
    <property type="match status" value="1"/>
</dbReference>
<protein>
    <submittedName>
        <fullName evidence="3">Uncharacterized protein</fullName>
    </submittedName>
</protein>
<comment type="caution">
    <text evidence="3">The sequence shown here is derived from an EMBL/GenBank/DDBJ whole genome shotgun (WGS) entry which is preliminary data.</text>
</comment>
<dbReference type="STRING" id="1635173.WH52_09040"/>
<dbReference type="OrthoDB" id="9811239at2"/>
<accession>A0A1Y2PDS4</accession>
<organism evidence="3 4">
    <name type="scientific">Tenacibaculum holothuriorum</name>
    <dbReference type="NCBI Taxonomy" id="1635173"/>
    <lineage>
        <taxon>Bacteria</taxon>
        <taxon>Pseudomonadati</taxon>
        <taxon>Bacteroidota</taxon>
        <taxon>Flavobacteriia</taxon>
        <taxon>Flavobacteriales</taxon>
        <taxon>Flavobacteriaceae</taxon>
        <taxon>Tenacibaculum</taxon>
    </lineage>
</organism>
<feature type="domain" description="Glycosyltransferase subfamily 4-like N-terminal" evidence="2">
    <location>
        <begin position="15"/>
        <end position="170"/>
    </location>
</feature>
<dbReference type="Pfam" id="PF13439">
    <property type="entry name" value="Glyco_transf_4"/>
    <property type="match status" value="1"/>
</dbReference>
<name>A0A1Y2PDS4_9FLAO</name>
<evidence type="ECO:0000259" key="2">
    <source>
        <dbReference type="Pfam" id="PF13439"/>
    </source>
</evidence>
<evidence type="ECO:0000313" key="3">
    <source>
        <dbReference type="EMBL" id="OSY88151.1"/>
    </source>
</evidence>
<proteinExistence type="predicted"/>
<dbReference type="Gene3D" id="3.40.50.2000">
    <property type="entry name" value="Glycogen Phosphorylase B"/>
    <property type="match status" value="2"/>
</dbReference>
<dbReference type="SUPFAM" id="SSF53756">
    <property type="entry name" value="UDP-Glycosyltransferase/glycogen phosphorylase"/>
    <property type="match status" value="1"/>
</dbReference>
<dbReference type="FunCoup" id="A0A1Y2PDS4">
    <property type="interactions" value="15"/>
</dbReference>
<feature type="domain" description="Glycosyl transferase family 1" evidence="1">
    <location>
        <begin position="191"/>
        <end position="305"/>
    </location>
</feature>
<dbReference type="AlphaFoldDB" id="A0A1Y2PDS4"/>
<dbReference type="RefSeq" id="WP_086030628.1">
    <property type="nucleotide sequence ID" value="NZ_LAPZ01000005.1"/>
</dbReference>
<keyword evidence="4" id="KW-1185">Reference proteome</keyword>
<dbReference type="GO" id="GO:0016757">
    <property type="term" value="F:glycosyltransferase activity"/>
    <property type="evidence" value="ECO:0007669"/>
    <property type="project" value="InterPro"/>
</dbReference>
<dbReference type="EMBL" id="LAPZ01000005">
    <property type="protein sequence ID" value="OSY88151.1"/>
    <property type="molecule type" value="Genomic_DNA"/>
</dbReference>
<dbReference type="InterPro" id="IPR001296">
    <property type="entry name" value="Glyco_trans_1"/>
</dbReference>
<sequence>MKRILHVTGTMNRAGAETMLMNIYREIDRKKYQFDFVVFTSVKSDFEDEIKSLGGKIYVINEKNAIKRFLKLRKLLSDHKEYQVVHCHTNFSNAFHLLSARLAKVKKRIAHSHNTTDKSRNVFVSFFYHKIAKAFINGLSTHYVSCGKEASKLLFYKNKSVLVIPNSVDVYKLADYGESSKNYINNLFNLTNEQLKIIQVGRLQPEKNHLFSIEIAKELRESNVDFRMFFLGVGLLESKLKEKVKEYGLEKIVSFLGIREDVPQFMGGADIMLLPSFYEGFPVVLVESQAVGVPSLISNMISSEVDLGSKTIHFEEIKDSYIWSEKIKEIVALPETDKKERIESIVEKGFDIKTNAKSLIEFYNLN</sequence>
<reference evidence="3 4" key="1">
    <citation type="submission" date="2015-03" db="EMBL/GenBank/DDBJ databases">
        <title>Genome sequence of Tenacibaculum sp. S2-2, isolated from intestinal microbiota of sea cucumber, Apostichopus japonicas.</title>
        <authorList>
            <person name="Shao Z."/>
            <person name="Wang L."/>
            <person name="Li X."/>
        </authorList>
    </citation>
    <scope>NUCLEOTIDE SEQUENCE [LARGE SCALE GENOMIC DNA]</scope>
    <source>
        <strain evidence="3 4">S2-2</strain>
    </source>
</reference>
<evidence type="ECO:0000313" key="4">
    <source>
        <dbReference type="Proteomes" id="UP000194221"/>
    </source>
</evidence>